<dbReference type="Pfam" id="PF13505">
    <property type="entry name" value="OMP_b-brl"/>
    <property type="match status" value="1"/>
</dbReference>
<evidence type="ECO:0000256" key="1">
    <source>
        <dbReference type="ARBA" id="ARBA00022729"/>
    </source>
</evidence>
<keyword evidence="1 2" id="KW-0732">Signal</keyword>
<gene>
    <name evidence="4" type="ORF">DDZ15_08545</name>
</gene>
<evidence type="ECO:0000313" key="4">
    <source>
        <dbReference type="EMBL" id="PWN06559.1"/>
    </source>
</evidence>
<name>A0A316TT99_9BACT</name>
<evidence type="ECO:0000259" key="3">
    <source>
        <dbReference type="Pfam" id="PF13505"/>
    </source>
</evidence>
<evidence type="ECO:0000256" key="2">
    <source>
        <dbReference type="SAM" id="SignalP"/>
    </source>
</evidence>
<dbReference type="Proteomes" id="UP000245533">
    <property type="component" value="Unassembled WGS sequence"/>
</dbReference>
<comment type="caution">
    <text evidence="4">The sequence shown here is derived from an EMBL/GenBank/DDBJ whole genome shotgun (WGS) entry which is preliminary data.</text>
</comment>
<dbReference type="InterPro" id="IPR027385">
    <property type="entry name" value="Beta-barrel_OMP"/>
</dbReference>
<feature type="chain" id="PRO_5016269931" description="Outer membrane protein beta-barrel domain-containing protein" evidence="2">
    <location>
        <begin position="24"/>
        <end position="239"/>
    </location>
</feature>
<evidence type="ECO:0000313" key="5">
    <source>
        <dbReference type="Proteomes" id="UP000245533"/>
    </source>
</evidence>
<dbReference type="AlphaFoldDB" id="A0A316TT99"/>
<proteinExistence type="predicted"/>
<feature type="signal peptide" evidence="2">
    <location>
        <begin position="1"/>
        <end position="23"/>
    </location>
</feature>
<dbReference type="RefSeq" id="WP_109646674.1">
    <property type="nucleotide sequence ID" value="NZ_QGGB01000006.1"/>
</dbReference>
<dbReference type="InterPro" id="IPR011250">
    <property type="entry name" value="OMP/PagP_B-barrel"/>
</dbReference>
<dbReference type="OrthoDB" id="1492607at2"/>
<keyword evidence="5" id="KW-1185">Reference proteome</keyword>
<organism evidence="4 5">
    <name type="scientific">Rhodohalobacter mucosus</name>
    <dbReference type="NCBI Taxonomy" id="2079485"/>
    <lineage>
        <taxon>Bacteria</taxon>
        <taxon>Pseudomonadati</taxon>
        <taxon>Balneolota</taxon>
        <taxon>Balneolia</taxon>
        <taxon>Balneolales</taxon>
        <taxon>Balneolaceae</taxon>
        <taxon>Rhodohalobacter</taxon>
    </lineage>
</organism>
<dbReference type="EMBL" id="QGGB01000006">
    <property type="protein sequence ID" value="PWN06559.1"/>
    <property type="molecule type" value="Genomic_DNA"/>
</dbReference>
<dbReference type="SUPFAM" id="SSF56925">
    <property type="entry name" value="OMPA-like"/>
    <property type="match status" value="1"/>
</dbReference>
<accession>A0A316TT99</accession>
<reference evidence="4 5" key="1">
    <citation type="submission" date="2018-05" db="EMBL/GenBank/DDBJ databases">
        <title>Rhodohalobacter halophilus gen. nov., sp. nov., a moderately halophilic member of the family Balneolaceae.</title>
        <authorList>
            <person name="Liu Z.-W."/>
        </authorList>
    </citation>
    <scope>NUCLEOTIDE SEQUENCE [LARGE SCALE GENOMIC DNA]</scope>
    <source>
        <strain evidence="4 5">8A47</strain>
    </source>
</reference>
<protein>
    <recommendedName>
        <fullName evidence="3">Outer membrane protein beta-barrel domain-containing protein</fullName>
    </recommendedName>
</protein>
<sequence>MKTFLKTLFFTLIFALMVQQSQARQWEGSIDFNLGSPQADFSEQLDRLGVGIGLTAGYQFSDSPFMLGFDFGFMNFGVDSRDEPLSSTIPDLTVRVENSYNLVNGNIALRAITQEASVRPFLEALVGFNYFYTQTTIRERGFGEEDVLRDTNFDDFALNYGFGGGAMFRVWQNSAMSSEPGSTPISSVYINVAGRYLFGNEAEYLQKGSIATENGQVTYDVSRSETDLLYFKLGVGFKF</sequence>
<feature type="domain" description="Outer membrane protein beta-barrel" evidence="3">
    <location>
        <begin position="10"/>
        <end position="172"/>
    </location>
</feature>